<keyword evidence="2" id="KW-0472">Membrane</keyword>
<gene>
    <name evidence="3" type="ORF">F0L68_06575</name>
</gene>
<dbReference type="EMBL" id="VUOB01000010">
    <property type="protein sequence ID" value="KAA2264748.1"/>
    <property type="molecule type" value="Genomic_DNA"/>
</dbReference>
<accession>A0A5B2XLK4</accession>
<keyword evidence="4" id="KW-1185">Reference proteome</keyword>
<evidence type="ECO:0000313" key="3">
    <source>
        <dbReference type="EMBL" id="KAA2264748.1"/>
    </source>
</evidence>
<feature type="region of interest" description="Disordered" evidence="1">
    <location>
        <begin position="1"/>
        <end position="35"/>
    </location>
</feature>
<proteinExistence type="predicted"/>
<comment type="caution">
    <text evidence="3">The sequence shown here is derived from an EMBL/GenBank/DDBJ whole genome shotgun (WGS) entry which is preliminary data.</text>
</comment>
<keyword evidence="2" id="KW-1133">Transmembrane helix</keyword>
<sequence length="224" mass="23210">MEPDRQAGEQHGGQQQGGQRDQPGPARRARLVDGPHRRPGVAVRRVLRSLLRGLSVLGDLGGRDGLGGLGGRGVLGCGVLSVLGADHRRRDHVVGLGRGLGSLGLGGLRLGGLGLGGLGLLGLLGLRPRRLLRRTVAGRLVAGRGVTACRVLGLLGLLGRLEPLGLVASGVRPVGQAGHARPAGRWLVRLGRAAAGRWHFPDPLECRGAGRPATPCRPRPGRAR</sequence>
<organism evidence="3 4">
    <name type="scientific">Solihabitans fulvus</name>
    <dbReference type="NCBI Taxonomy" id="1892852"/>
    <lineage>
        <taxon>Bacteria</taxon>
        <taxon>Bacillati</taxon>
        <taxon>Actinomycetota</taxon>
        <taxon>Actinomycetes</taxon>
        <taxon>Pseudonocardiales</taxon>
        <taxon>Pseudonocardiaceae</taxon>
        <taxon>Solihabitans</taxon>
    </lineage>
</organism>
<protein>
    <submittedName>
        <fullName evidence="3">Uncharacterized protein</fullName>
    </submittedName>
</protein>
<dbReference type="AlphaFoldDB" id="A0A5B2XLK4"/>
<reference evidence="3 4" key="1">
    <citation type="submission" date="2019-09" db="EMBL/GenBank/DDBJ databases">
        <title>Goodfellowia gen. nov., a new genus of the Pseudonocardineae related to Actinoalloteichus, containing Goodfellowia coeruleoviolacea gen. nov., comb. nov. gen. nov., comb. nov.</title>
        <authorList>
            <person name="Labeda D."/>
        </authorList>
    </citation>
    <scope>NUCLEOTIDE SEQUENCE [LARGE SCALE GENOMIC DNA]</scope>
    <source>
        <strain evidence="3 4">AN110305</strain>
    </source>
</reference>
<feature type="transmembrane region" description="Helical" evidence="2">
    <location>
        <begin position="106"/>
        <end position="126"/>
    </location>
</feature>
<dbReference type="Proteomes" id="UP000323454">
    <property type="component" value="Unassembled WGS sequence"/>
</dbReference>
<evidence type="ECO:0000256" key="2">
    <source>
        <dbReference type="SAM" id="Phobius"/>
    </source>
</evidence>
<feature type="compositionally biased region" description="Low complexity" evidence="1">
    <location>
        <begin position="17"/>
        <end position="26"/>
    </location>
</feature>
<keyword evidence="2" id="KW-0812">Transmembrane</keyword>
<evidence type="ECO:0000313" key="4">
    <source>
        <dbReference type="Proteomes" id="UP000323454"/>
    </source>
</evidence>
<evidence type="ECO:0000256" key="1">
    <source>
        <dbReference type="SAM" id="MobiDB-lite"/>
    </source>
</evidence>
<name>A0A5B2XLK4_9PSEU</name>
<reference evidence="3 4" key="2">
    <citation type="submission" date="2019-09" db="EMBL/GenBank/DDBJ databases">
        <authorList>
            <person name="Jin C."/>
        </authorList>
    </citation>
    <scope>NUCLEOTIDE SEQUENCE [LARGE SCALE GENOMIC DNA]</scope>
    <source>
        <strain evidence="3 4">AN110305</strain>
    </source>
</reference>